<evidence type="ECO:0000256" key="9">
    <source>
        <dbReference type="ARBA" id="ARBA00034808"/>
    </source>
</evidence>
<dbReference type="GO" id="GO:0008270">
    <property type="term" value="F:zinc ion binding"/>
    <property type="evidence" value="ECO:0007669"/>
    <property type="project" value="UniProtKB-KW"/>
</dbReference>
<dbReference type="PANTHER" id="PTHR13710:SF108">
    <property type="entry name" value="ATP-DEPENDENT DNA HELICASE Q4"/>
    <property type="match status" value="1"/>
</dbReference>
<dbReference type="Gene3D" id="4.10.60.10">
    <property type="entry name" value="Zinc finger, CCHC-type"/>
    <property type="match status" value="1"/>
</dbReference>
<evidence type="ECO:0000256" key="1">
    <source>
        <dbReference type="ARBA" id="ARBA00004123"/>
    </source>
</evidence>
<organism evidence="15 16">
    <name type="scientific">Tribolium castaneum</name>
    <name type="common">Red flour beetle</name>
    <dbReference type="NCBI Taxonomy" id="7070"/>
    <lineage>
        <taxon>Eukaryota</taxon>
        <taxon>Metazoa</taxon>
        <taxon>Ecdysozoa</taxon>
        <taxon>Arthropoda</taxon>
        <taxon>Hexapoda</taxon>
        <taxon>Insecta</taxon>
        <taxon>Pterygota</taxon>
        <taxon>Neoptera</taxon>
        <taxon>Endopterygota</taxon>
        <taxon>Coleoptera</taxon>
        <taxon>Polyphaga</taxon>
        <taxon>Cucujiformia</taxon>
        <taxon>Tenebrionidae</taxon>
        <taxon>Tenebrionidae incertae sedis</taxon>
        <taxon>Tribolium</taxon>
    </lineage>
</organism>
<dbReference type="OMA" id="WRCHINV"/>
<dbReference type="FunFam" id="1.10.10.1460:FF:000001">
    <property type="entry name" value="DNA replication regulator Sld2"/>
    <property type="match status" value="1"/>
</dbReference>
<feature type="region of interest" description="Disordered" evidence="11">
    <location>
        <begin position="285"/>
        <end position="306"/>
    </location>
</feature>
<dbReference type="GO" id="GO:0000724">
    <property type="term" value="P:double-strand break repair via homologous recombination"/>
    <property type="evidence" value="ECO:0000318"/>
    <property type="project" value="GO_Central"/>
</dbReference>
<dbReference type="GO" id="GO:0006260">
    <property type="term" value="P:DNA replication"/>
    <property type="evidence" value="ECO:0000318"/>
    <property type="project" value="GO_Central"/>
</dbReference>
<dbReference type="SUPFAM" id="SSF52540">
    <property type="entry name" value="P-loop containing nucleoside triphosphate hydrolases"/>
    <property type="match status" value="1"/>
</dbReference>
<dbReference type="GO" id="GO:0016787">
    <property type="term" value="F:hydrolase activity"/>
    <property type="evidence" value="ECO:0007669"/>
    <property type="project" value="UniProtKB-KW"/>
</dbReference>
<dbReference type="GO" id="GO:0005634">
    <property type="term" value="C:nucleus"/>
    <property type="evidence" value="ECO:0000318"/>
    <property type="project" value="GO_Central"/>
</dbReference>
<evidence type="ECO:0000256" key="3">
    <source>
        <dbReference type="ARBA" id="ARBA00022741"/>
    </source>
</evidence>
<comment type="subcellular location">
    <subcellularLocation>
        <location evidence="1">Nucleus</location>
    </subcellularLocation>
</comment>
<dbReference type="GO" id="GO:0003676">
    <property type="term" value="F:nucleic acid binding"/>
    <property type="evidence" value="ECO:0007669"/>
    <property type="project" value="InterPro"/>
</dbReference>
<proteinExistence type="inferred from homology"/>
<dbReference type="Proteomes" id="UP000007266">
    <property type="component" value="Linkage group 3"/>
</dbReference>
<dbReference type="Pfam" id="PF11719">
    <property type="entry name" value="Drc1-Sld2"/>
    <property type="match status" value="1"/>
</dbReference>
<evidence type="ECO:0000256" key="8">
    <source>
        <dbReference type="ARBA" id="ARBA00034617"/>
    </source>
</evidence>
<dbReference type="GO" id="GO:0009378">
    <property type="term" value="F:four-way junction helicase activity"/>
    <property type="evidence" value="ECO:0000318"/>
    <property type="project" value="GO_Central"/>
</dbReference>
<dbReference type="Pfam" id="PF00271">
    <property type="entry name" value="Helicase_C"/>
    <property type="match status" value="1"/>
</dbReference>
<dbReference type="InterPro" id="IPR036875">
    <property type="entry name" value="Znf_CCHC_sf"/>
</dbReference>
<dbReference type="PROSITE" id="PS51192">
    <property type="entry name" value="HELICASE_ATP_BIND_1"/>
    <property type="match status" value="1"/>
</dbReference>
<feature type="region of interest" description="Disordered" evidence="11">
    <location>
        <begin position="324"/>
        <end position="413"/>
    </location>
</feature>
<keyword evidence="3" id="KW-0547">Nucleotide-binding</keyword>
<evidence type="ECO:0000256" key="10">
    <source>
        <dbReference type="PROSITE-ProRule" id="PRU00047"/>
    </source>
</evidence>
<evidence type="ECO:0000256" key="6">
    <source>
        <dbReference type="ARBA" id="ARBA00022840"/>
    </source>
</evidence>
<feature type="region of interest" description="Disordered" evidence="11">
    <location>
        <begin position="73"/>
        <end position="128"/>
    </location>
</feature>
<dbReference type="InterPro" id="IPR014001">
    <property type="entry name" value="Helicase_ATP-bd"/>
</dbReference>
<dbReference type="InterPro" id="IPR001878">
    <property type="entry name" value="Znf_CCHC"/>
</dbReference>
<evidence type="ECO:0000256" key="5">
    <source>
        <dbReference type="ARBA" id="ARBA00022806"/>
    </source>
</evidence>
<evidence type="ECO:0000256" key="11">
    <source>
        <dbReference type="SAM" id="MobiDB-lite"/>
    </source>
</evidence>
<evidence type="ECO:0000259" key="14">
    <source>
        <dbReference type="PROSITE" id="PS51194"/>
    </source>
</evidence>
<evidence type="ECO:0000259" key="13">
    <source>
        <dbReference type="PROSITE" id="PS51192"/>
    </source>
</evidence>
<feature type="compositionally biased region" description="Polar residues" evidence="11">
    <location>
        <begin position="85"/>
        <end position="95"/>
    </location>
</feature>
<dbReference type="Pfam" id="PF00270">
    <property type="entry name" value="DEAD"/>
    <property type="match status" value="1"/>
</dbReference>
<dbReference type="GO" id="GO:0005737">
    <property type="term" value="C:cytoplasm"/>
    <property type="evidence" value="ECO:0000318"/>
    <property type="project" value="GO_Central"/>
</dbReference>
<evidence type="ECO:0000259" key="12">
    <source>
        <dbReference type="PROSITE" id="PS50158"/>
    </source>
</evidence>
<evidence type="ECO:0000256" key="2">
    <source>
        <dbReference type="ARBA" id="ARBA00005446"/>
    </source>
</evidence>
<comment type="similarity">
    <text evidence="2">Belongs to the helicase family. RecQ subfamily.</text>
</comment>
<dbReference type="Pfam" id="PF00098">
    <property type="entry name" value="zf-CCHC"/>
    <property type="match status" value="1"/>
</dbReference>
<feature type="domain" description="Helicase ATP-binding" evidence="13">
    <location>
        <begin position="631"/>
        <end position="770"/>
    </location>
</feature>
<dbReference type="FunFam" id="3.40.50.300:FF:001084">
    <property type="entry name" value="RecQ like helicase 4"/>
    <property type="match status" value="1"/>
</dbReference>
<keyword evidence="16" id="KW-1185">Reference proteome</keyword>
<sequence>MDLLENPDVKSTYDKCKYVVKVWEHTFKKTHGRLPSKLDIREADKKVRDAYRQYYQLKTAALEQSFKDVDGFNSDGESRELTTDKCPSTSETSVNVALETEPNEPSEETWGFHLNKQSKKTTNKSNTDNSSLGKKIFCGSKLSKRYQRKSFSQKKSETSFDNSLSSQPSQSFVENVEDEKLSFEGIFSKSNVKVTTVSEKILTQPTNIIQSVLDNNYKALKSVDAGWLERVSASSGLKTGKPDDLSEYHDASSMCLDYNSDDIIDNSDEETVNLGHCAKKIKIDSTSDKETSKTTETPDVPKTEDPFQFKDDFCEVIKEKPKNKSKKVTKKVDQSVRKSSRSTKTQADMTESHSEDEDPFHSDNDLADPEFSPKKSKNKFNCSVRDISPPKTTKKTKKTSKKIEKNQPETENTDTTYELEYSIKPRVSAPRFKNLKKLIKIETTVPEKEKTESLVKTKREQQLEKLEKKIQSGSLNENFITINLKKKIYCRGKKTMTFGKFKKQQWKNKKKALAGPDMDMGGCDGGMLTCFTCGQTGHFARNCTKTKGDALLPMIADEEVCPFPTLEEAAQMAKDSHLTIRTPNVEFVMLAEVLKLEEHAAKLDLQNYVDQTKVVEAYYKSNEDGREQCISLVISPLVSLMEDQITGIPFFLKAACLHTNQTKVQREKIMEAIASRELDVLLVSPEAVVAGERSSGFGSLLRKLPPIAFACIDEAHCVSQWSHNFRPSYLMICRVLRERMGVKTVLGLTATATRSTSDSIISHLEIPDGRAGIISDKPLPDNLILTVSKDYQRDQALLALLSSERFANCKSIIIYCTRREECERVTKFLRTNFRDNEPANKKRKRLSYQAEAYHAGLAASRRRTVQKAFMSGELRIVVATVAFGMGINKSDIRAVIHYNMPKNFESYVQEIGRAGRDGLTAHCHLFLDAKGNDENELRRHIFANSIDRHVIRKLLQKIFLPCSCKDTCPKHEVAFSIEETVRALDIPEENISTLLCYLELHEKKYIELLSPAYTVCKVISYGGPLQIRKAAKECPPLAMALALQKNEKNEQNVIEFAVIDIAAAIGWDSGICKHKLKNLEWATVNGQAKRTTLNVSFSNLGFRLLAPGNLADEQLDEALDSLYEHVVNQEKTALLQLRAVHQTLIEVAVPSYKQCLTEEPSELNTKLKTKIRDYFESPNPLEAISLKENQLVDEDLVVNNIRGLICTYRDNSFTGRAVARIFHGISSPNYPAVIWGRCKYWRCHINVDFHTICKLATKEILAYRLLAPGNLADEQLDEALDSLYEHVVNQEKTALLQLRAVHQTLIEVAVPSYKQCLTEEPSELNTKLKTKIRDYFESPNPLEVISLKENQLVDEDLVVNNIRGLICTYRDNSFTGRAVARIFHGISSPNYPAVIWGRCKYWRCHINVDFHTICKLATKEILAYR</sequence>
<dbReference type="FunCoup" id="D6WGV0">
    <property type="interactions" value="570"/>
</dbReference>
<dbReference type="PANTHER" id="PTHR13710">
    <property type="entry name" value="DNA HELICASE RECQ FAMILY MEMBER"/>
    <property type="match status" value="1"/>
</dbReference>
<dbReference type="EMBL" id="KQ971330">
    <property type="protein sequence ID" value="EFA01348.2"/>
    <property type="molecule type" value="Genomic_DNA"/>
</dbReference>
<dbReference type="SMART" id="SM00490">
    <property type="entry name" value="HELICc"/>
    <property type="match status" value="1"/>
</dbReference>
<dbReference type="GO" id="GO:0005524">
    <property type="term" value="F:ATP binding"/>
    <property type="evidence" value="ECO:0007669"/>
    <property type="project" value="UniProtKB-KW"/>
</dbReference>
<dbReference type="PROSITE" id="PS51194">
    <property type="entry name" value="HELICASE_CTER"/>
    <property type="match status" value="1"/>
</dbReference>
<dbReference type="SUPFAM" id="SSF57756">
    <property type="entry name" value="Retrovirus zinc finger-like domains"/>
    <property type="match status" value="1"/>
</dbReference>
<reference evidence="15 16" key="1">
    <citation type="journal article" date="2008" name="Nature">
        <title>The genome of the model beetle and pest Tribolium castaneum.</title>
        <authorList>
            <consortium name="Tribolium Genome Sequencing Consortium"/>
            <person name="Richards S."/>
            <person name="Gibbs R.A."/>
            <person name="Weinstock G.M."/>
            <person name="Brown S.J."/>
            <person name="Denell R."/>
            <person name="Beeman R.W."/>
            <person name="Gibbs R."/>
            <person name="Beeman R.W."/>
            <person name="Brown S.J."/>
            <person name="Bucher G."/>
            <person name="Friedrich M."/>
            <person name="Grimmelikhuijzen C.J."/>
            <person name="Klingler M."/>
            <person name="Lorenzen M."/>
            <person name="Richards S."/>
            <person name="Roth S."/>
            <person name="Schroder R."/>
            <person name="Tautz D."/>
            <person name="Zdobnov E.M."/>
            <person name="Muzny D."/>
            <person name="Gibbs R.A."/>
            <person name="Weinstock G.M."/>
            <person name="Attaway T."/>
            <person name="Bell S."/>
            <person name="Buhay C.J."/>
            <person name="Chandrabose M.N."/>
            <person name="Chavez D."/>
            <person name="Clerk-Blankenburg K.P."/>
            <person name="Cree A."/>
            <person name="Dao M."/>
            <person name="Davis C."/>
            <person name="Chacko J."/>
            <person name="Dinh H."/>
            <person name="Dugan-Rocha S."/>
            <person name="Fowler G."/>
            <person name="Garner T.T."/>
            <person name="Garnes J."/>
            <person name="Gnirke A."/>
            <person name="Hawes A."/>
            <person name="Hernandez J."/>
            <person name="Hines S."/>
            <person name="Holder M."/>
            <person name="Hume J."/>
            <person name="Jhangiani S.N."/>
            <person name="Joshi V."/>
            <person name="Khan Z.M."/>
            <person name="Jackson L."/>
            <person name="Kovar C."/>
            <person name="Kowis A."/>
            <person name="Lee S."/>
            <person name="Lewis L.R."/>
            <person name="Margolis J."/>
            <person name="Morgan M."/>
            <person name="Nazareth L.V."/>
            <person name="Nguyen N."/>
            <person name="Okwuonu G."/>
            <person name="Parker D."/>
            <person name="Richards S."/>
            <person name="Ruiz S.J."/>
            <person name="Santibanez J."/>
            <person name="Savard J."/>
            <person name="Scherer S.E."/>
            <person name="Schneider B."/>
            <person name="Sodergren E."/>
            <person name="Tautz D."/>
            <person name="Vattahil S."/>
            <person name="Villasana D."/>
            <person name="White C.S."/>
            <person name="Wright R."/>
            <person name="Park Y."/>
            <person name="Beeman R.W."/>
            <person name="Lord J."/>
            <person name="Oppert B."/>
            <person name="Lorenzen M."/>
            <person name="Brown S."/>
            <person name="Wang L."/>
            <person name="Savard J."/>
            <person name="Tautz D."/>
            <person name="Richards S."/>
            <person name="Weinstock G."/>
            <person name="Gibbs R.A."/>
            <person name="Liu Y."/>
            <person name="Worley K."/>
            <person name="Weinstock G."/>
            <person name="Elsik C.G."/>
            <person name="Reese J.T."/>
            <person name="Elhaik E."/>
            <person name="Landan G."/>
            <person name="Graur D."/>
            <person name="Arensburger P."/>
            <person name="Atkinson P."/>
            <person name="Beeman R.W."/>
            <person name="Beidler J."/>
            <person name="Brown S.J."/>
            <person name="Demuth J.P."/>
            <person name="Drury D.W."/>
            <person name="Du Y.Z."/>
            <person name="Fujiwara H."/>
            <person name="Lorenzen M."/>
            <person name="Maselli V."/>
            <person name="Osanai M."/>
            <person name="Park Y."/>
            <person name="Robertson H.M."/>
            <person name="Tu Z."/>
            <person name="Wang J.J."/>
            <person name="Wang S."/>
            <person name="Richards S."/>
            <person name="Song H."/>
            <person name="Zhang L."/>
            <person name="Sodergren E."/>
            <person name="Werner D."/>
            <person name="Stanke M."/>
            <person name="Morgenstern B."/>
            <person name="Solovyev V."/>
            <person name="Kosarev P."/>
            <person name="Brown G."/>
            <person name="Chen H.C."/>
            <person name="Ermolaeva O."/>
            <person name="Hlavina W."/>
            <person name="Kapustin Y."/>
            <person name="Kiryutin B."/>
            <person name="Kitts P."/>
            <person name="Maglott D."/>
            <person name="Pruitt K."/>
            <person name="Sapojnikov V."/>
            <person name="Souvorov A."/>
            <person name="Mackey A.J."/>
            <person name="Waterhouse R.M."/>
            <person name="Wyder S."/>
            <person name="Zdobnov E.M."/>
            <person name="Zdobnov E.M."/>
            <person name="Wyder S."/>
            <person name="Kriventseva E.V."/>
            <person name="Kadowaki T."/>
            <person name="Bork P."/>
            <person name="Aranda M."/>
            <person name="Bao R."/>
            <person name="Beermann A."/>
            <person name="Berns N."/>
            <person name="Bolognesi R."/>
            <person name="Bonneton F."/>
            <person name="Bopp D."/>
            <person name="Brown S.J."/>
            <person name="Bucher G."/>
            <person name="Butts T."/>
            <person name="Chaumot A."/>
            <person name="Denell R.E."/>
            <person name="Ferrier D.E."/>
            <person name="Friedrich M."/>
            <person name="Gordon C.M."/>
            <person name="Jindra M."/>
            <person name="Klingler M."/>
            <person name="Lan Q."/>
            <person name="Lattorff H.M."/>
            <person name="Laudet V."/>
            <person name="von Levetsow C."/>
            <person name="Liu Z."/>
            <person name="Lutz R."/>
            <person name="Lynch J.A."/>
            <person name="da Fonseca R.N."/>
            <person name="Posnien N."/>
            <person name="Reuter R."/>
            <person name="Roth S."/>
            <person name="Savard J."/>
            <person name="Schinko J.B."/>
            <person name="Schmitt C."/>
            <person name="Schoppmeier M."/>
            <person name="Schroder R."/>
            <person name="Shippy T.D."/>
            <person name="Simonnet F."/>
            <person name="Marques-Souza H."/>
            <person name="Tautz D."/>
            <person name="Tomoyasu Y."/>
            <person name="Trauner J."/>
            <person name="Van der Zee M."/>
            <person name="Vervoort M."/>
            <person name="Wittkopp N."/>
            <person name="Wimmer E.A."/>
            <person name="Yang X."/>
            <person name="Jones A.K."/>
            <person name="Sattelle D.B."/>
            <person name="Ebert P.R."/>
            <person name="Nelson D."/>
            <person name="Scott J.G."/>
            <person name="Beeman R.W."/>
            <person name="Muthukrishnan S."/>
            <person name="Kramer K.J."/>
            <person name="Arakane Y."/>
            <person name="Beeman R.W."/>
            <person name="Zhu Q."/>
            <person name="Hogenkamp D."/>
            <person name="Dixit R."/>
            <person name="Oppert B."/>
            <person name="Jiang H."/>
            <person name="Zou Z."/>
            <person name="Marshall J."/>
            <person name="Elpidina E."/>
            <person name="Vinokurov K."/>
            <person name="Oppert C."/>
            <person name="Zou Z."/>
            <person name="Evans J."/>
            <person name="Lu Z."/>
            <person name="Zhao P."/>
            <person name="Sumathipala N."/>
            <person name="Altincicek B."/>
            <person name="Vilcinskas A."/>
            <person name="Williams M."/>
            <person name="Hultmark D."/>
            <person name="Hetru C."/>
            <person name="Jiang H."/>
            <person name="Grimmelikhuijzen C.J."/>
            <person name="Hauser F."/>
            <person name="Cazzamali G."/>
            <person name="Williamson M."/>
            <person name="Park Y."/>
            <person name="Li B."/>
            <person name="Tanaka Y."/>
            <person name="Predel R."/>
            <person name="Neupert S."/>
            <person name="Schachtner J."/>
            <person name="Verleyen P."/>
            <person name="Raible F."/>
            <person name="Bork P."/>
            <person name="Friedrich M."/>
            <person name="Walden K.K."/>
            <person name="Robertson H.M."/>
            <person name="Angeli S."/>
            <person name="Foret S."/>
            <person name="Bucher G."/>
            <person name="Schuetz S."/>
            <person name="Maleszka R."/>
            <person name="Wimmer E.A."/>
            <person name="Beeman R.W."/>
            <person name="Lorenzen M."/>
            <person name="Tomoyasu Y."/>
            <person name="Miller S.C."/>
            <person name="Grossmann D."/>
            <person name="Bucher G."/>
        </authorList>
    </citation>
    <scope>NUCLEOTIDE SEQUENCE [LARGE SCALE GENOMIC DNA]</scope>
    <source>
        <strain evidence="15 16">Georgia GA2</strain>
    </source>
</reference>
<dbReference type="InterPro" id="IPR021110">
    <property type="entry name" value="DNA_rep_checkpnt_protein"/>
</dbReference>
<evidence type="ECO:0000313" key="15">
    <source>
        <dbReference type="EMBL" id="EFA01348.2"/>
    </source>
</evidence>
<dbReference type="CDD" id="cd22289">
    <property type="entry name" value="RecQL4_SLD2_NTD"/>
    <property type="match status" value="1"/>
</dbReference>
<evidence type="ECO:0000313" key="16">
    <source>
        <dbReference type="Proteomes" id="UP000007266"/>
    </source>
</evidence>
<dbReference type="GO" id="GO:0043138">
    <property type="term" value="F:3'-5' DNA helicase activity"/>
    <property type="evidence" value="ECO:0000318"/>
    <property type="project" value="GO_Central"/>
</dbReference>
<dbReference type="Gene3D" id="3.40.50.300">
    <property type="entry name" value="P-loop containing nucleotide triphosphate hydrolases"/>
    <property type="match status" value="2"/>
</dbReference>
<comment type="catalytic activity">
    <reaction evidence="8">
        <text>Couples ATP hydrolysis with the unwinding of duplex DNA by translocating in the 3'-5' direction.</text>
        <dbReference type="EC" id="5.6.2.4"/>
    </reaction>
</comment>
<evidence type="ECO:0000256" key="4">
    <source>
        <dbReference type="ARBA" id="ARBA00022801"/>
    </source>
</evidence>
<dbReference type="NCBIfam" id="TIGR00614">
    <property type="entry name" value="recQ_fam"/>
    <property type="match status" value="1"/>
</dbReference>
<dbReference type="InterPro" id="IPR001650">
    <property type="entry name" value="Helicase_C-like"/>
</dbReference>
<evidence type="ECO:0000256" key="7">
    <source>
        <dbReference type="ARBA" id="ARBA00023242"/>
    </source>
</evidence>
<accession>D6WGV0</accession>
<dbReference type="PROSITE" id="PS50158">
    <property type="entry name" value="ZF_CCHC"/>
    <property type="match status" value="1"/>
</dbReference>
<dbReference type="STRING" id="7070.D6WGV0"/>
<dbReference type="InParanoid" id="D6WGV0"/>
<feature type="domain" description="Helicase C-terminal" evidence="14">
    <location>
        <begin position="792"/>
        <end position="959"/>
    </location>
</feature>
<gene>
    <name evidence="15" type="primary">RecQ4</name>
    <name evidence="15" type="synonym">GLEAN_03875</name>
    <name evidence="15" type="ORF">TcasGA2_TC003875</name>
</gene>
<feature type="compositionally biased region" description="Basic and acidic residues" evidence="11">
    <location>
        <begin position="73"/>
        <end position="83"/>
    </location>
</feature>
<keyword evidence="5" id="KW-0347">Helicase</keyword>
<keyword evidence="7" id="KW-0539">Nucleus</keyword>
<reference evidence="15 16" key="2">
    <citation type="journal article" date="2010" name="Nucleic Acids Res.">
        <title>BeetleBase in 2010: revisions to provide comprehensive genomic information for Tribolium castaneum.</title>
        <authorList>
            <person name="Kim H.S."/>
            <person name="Murphy T."/>
            <person name="Xia J."/>
            <person name="Caragea D."/>
            <person name="Park Y."/>
            <person name="Beeman R.W."/>
            <person name="Lorenzen M.D."/>
            <person name="Butcher S."/>
            <person name="Manak J.R."/>
            <person name="Brown S.J."/>
        </authorList>
    </citation>
    <scope>GENOME REANNOTATION</scope>
    <source>
        <strain evidence="15 16">Georgia GA2</strain>
    </source>
</reference>
<dbReference type="HOGENOM" id="CLU_001103_10_1_1"/>
<keyword evidence="10" id="KW-0479">Metal-binding</keyword>
<keyword evidence="10" id="KW-0863">Zinc-finger</keyword>
<dbReference type="EC" id="5.6.2.4" evidence="9"/>
<dbReference type="SMART" id="SM00343">
    <property type="entry name" value="ZnF_C2HC"/>
    <property type="match status" value="1"/>
</dbReference>
<dbReference type="InterPro" id="IPR004589">
    <property type="entry name" value="DNA_helicase_ATP-dep_RecQ"/>
</dbReference>
<feature type="domain" description="CCHC-type" evidence="12">
    <location>
        <begin position="530"/>
        <end position="545"/>
    </location>
</feature>
<dbReference type="GO" id="GO:0005694">
    <property type="term" value="C:chromosome"/>
    <property type="evidence" value="ECO:0000318"/>
    <property type="project" value="GO_Central"/>
</dbReference>
<dbReference type="CDD" id="cd18794">
    <property type="entry name" value="SF2_C_RecQ"/>
    <property type="match status" value="1"/>
</dbReference>
<keyword evidence="4" id="KW-0378">Hydrolase</keyword>
<keyword evidence="10" id="KW-0862">Zinc</keyword>
<dbReference type="eggNOG" id="KOG0351">
    <property type="taxonomic scope" value="Eukaryota"/>
</dbReference>
<keyword evidence="6" id="KW-0067">ATP-binding</keyword>
<name>D6WGV0_TRICA</name>
<dbReference type="InterPro" id="IPR027417">
    <property type="entry name" value="P-loop_NTPase"/>
</dbReference>
<dbReference type="InterPro" id="IPR011545">
    <property type="entry name" value="DEAD/DEAH_box_helicase_dom"/>
</dbReference>
<protein>
    <recommendedName>
        <fullName evidence="9">DNA 3'-5' helicase</fullName>
        <ecNumber evidence="9">5.6.2.4</ecNumber>
    </recommendedName>
</protein>
<dbReference type="Gene3D" id="1.10.10.1460">
    <property type="match status" value="1"/>
</dbReference>